<sequence>MDRRCYIFWDICLYLWHYKLTAVECNGWLWGCKHLRSAGLSYAQGHRPYYPYFGNILFQAVRSGSSGMVKYWLDVRKIAAAEDLAYIGDLESVVAFAIAMRSQQVIMKILVTHLVDQRRWLQQAVERYGSQCSCVFKSAGILDVHASCALRVLDEEFDVPPSIRPTRRSIYHERFLYCMPFAHPSYDPARDLQMLYESGFTDVGGKYLECNRDAWCPPLIYGIIASSSSIQATLDTADWFLSKGAKWNEVWPGSRTAASHCLGDAVGRLFPKESFKDEVASVLQHNIHDDCACHCSTHGCTSATSFLKSSYAQTEDLVDLGVVYPKHNTSTIRSYYLTRFDRNIACVSLATQDAQHKWILSEFIRLCVFVMLGIRHICCNLDKIIMPFGEPDFTRQPLPRYSPEELQTIAEEDAHLISILEEMVPRFDKQCDEHDGDLRSFVDDVLIPEMIIVLERLKKEDETEYAAGRREVGVVMYE</sequence>
<name>A0A364NGR2_STELY</name>
<evidence type="ECO:0000313" key="2">
    <source>
        <dbReference type="Proteomes" id="UP000249619"/>
    </source>
</evidence>
<proteinExistence type="predicted"/>
<evidence type="ECO:0000313" key="1">
    <source>
        <dbReference type="EMBL" id="RAR16488.1"/>
    </source>
</evidence>
<dbReference type="Proteomes" id="UP000249619">
    <property type="component" value="Unassembled WGS sequence"/>
</dbReference>
<dbReference type="EMBL" id="QGDH01000002">
    <property type="protein sequence ID" value="RAR16488.1"/>
    <property type="molecule type" value="Genomic_DNA"/>
</dbReference>
<dbReference type="AlphaFoldDB" id="A0A364NGR2"/>
<accession>A0A364NGR2</accession>
<keyword evidence="2" id="KW-1185">Reference proteome</keyword>
<reference evidence="2" key="1">
    <citation type="submission" date="2018-05" db="EMBL/GenBank/DDBJ databases">
        <title>Draft genome sequence of Stemphylium lycopersici strain CIDEFI 213.</title>
        <authorList>
            <person name="Medina R."/>
            <person name="Franco M.E.E."/>
            <person name="Lucentini C.G."/>
            <person name="Saparrat M.C.N."/>
            <person name="Balatti P.A."/>
        </authorList>
    </citation>
    <scope>NUCLEOTIDE SEQUENCE [LARGE SCALE GENOMIC DNA]</scope>
    <source>
        <strain evidence="2">CIDEFI 213</strain>
    </source>
</reference>
<organism evidence="1 2">
    <name type="scientific">Stemphylium lycopersici</name>
    <name type="common">Tomato gray leaf spot disease fungus</name>
    <name type="synonym">Thyrospora lycopersici</name>
    <dbReference type="NCBI Taxonomy" id="183478"/>
    <lineage>
        <taxon>Eukaryota</taxon>
        <taxon>Fungi</taxon>
        <taxon>Dikarya</taxon>
        <taxon>Ascomycota</taxon>
        <taxon>Pezizomycotina</taxon>
        <taxon>Dothideomycetes</taxon>
        <taxon>Pleosporomycetidae</taxon>
        <taxon>Pleosporales</taxon>
        <taxon>Pleosporineae</taxon>
        <taxon>Pleosporaceae</taxon>
        <taxon>Stemphylium</taxon>
    </lineage>
</organism>
<protein>
    <submittedName>
        <fullName evidence="1">Short chain dehydrogenase reductase family</fullName>
    </submittedName>
</protein>
<comment type="caution">
    <text evidence="1">The sequence shown here is derived from an EMBL/GenBank/DDBJ whole genome shotgun (WGS) entry which is preliminary data.</text>
</comment>
<gene>
    <name evidence="1" type="ORF">DDE83_000053</name>
</gene>